<evidence type="ECO:0000313" key="2">
    <source>
        <dbReference type="Proteomes" id="UP001172102"/>
    </source>
</evidence>
<proteinExistence type="predicted"/>
<name>A0AA40BAJ6_9PEZI</name>
<accession>A0AA40BAJ6</accession>
<comment type="caution">
    <text evidence="1">The sequence shown here is derived from an EMBL/GenBank/DDBJ whole genome shotgun (WGS) entry which is preliminary data.</text>
</comment>
<sequence>MSKTTSSGSSRYCAVAGKLTMKVPGPRPITHTITSITIPSAQAHTVRNSTSPISVFVNVNLLTCIRYLSKSKNWGIESTTTINHQITFLTPLFPHQGRPQAIRLPPLPKNKTENNICPARHDNKKLQHKTNNGPTPRFAVVRIPGNENTSPCPPLFLTPAPSNRFHIILSTATSRYHGHRAKIPVYHRYCEITASYRFVSHRPRPPAQS</sequence>
<gene>
    <name evidence="1" type="ORF">B0H67DRAFT_47947</name>
</gene>
<keyword evidence="2" id="KW-1185">Reference proteome</keyword>
<dbReference type="EMBL" id="JAUKUA010000001">
    <property type="protein sequence ID" value="KAK0730710.1"/>
    <property type="molecule type" value="Genomic_DNA"/>
</dbReference>
<dbReference type="Proteomes" id="UP001172102">
    <property type="component" value="Unassembled WGS sequence"/>
</dbReference>
<evidence type="ECO:0000313" key="1">
    <source>
        <dbReference type="EMBL" id="KAK0730710.1"/>
    </source>
</evidence>
<dbReference type="AlphaFoldDB" id="A0AA40BAJ6"/>
<protein>
    <submittedName>
        <fullName evidence="1">Uncharacterized protein</fullName>
    </submittedName>
</protein>
<reference evidence="1" key="1">
    <citation type="submission" date="2023-06" db="EMBL/GenBank/DDBJ databases">
        <title>Genome-scale phylogeny and comparative genomics of the fungal order Sordariales.</title>
        <authorList>
            <consortium name="Lawrence Berkeley National Laboratory"/>
            <person name="Hensen N."/>
            <person name="Bonometti L."/>
            <person name="Westerberg I."/>
            <person name="Brannstrom I.O."/>
            <person name="Guillou S."/>
            <person name="Cros-Aarteil S."/>
            <person name="Calhoun S."/>
            <person name="Haridas S."/>
            <person name="Kuo A."/>
            <person name="Mondo S."/>
            <person name="Pangilinan J."/>
            <person name="Riley R."/>
            <person name="Labutti K."/>
            <person name="Andreopoulos B."/>
            <person name="Lipzen A."/>
            <person name="Chen C."/>
            <person name="Yanf M."/>
            <person name="Daum C."/>
            <person name="Ng V."/>
            <person name="Clum A."/>
            <person name="Steindorff A."/>
            <person name="Ohm R."/>
            <person name="Martin F."/>
            <person name="Silar P."/>
            <person name="Natvig D."/>
            <person name="Lalanne C."/>
            <person name="Gautier V."/>
            <person name="Ament-Velasquez S.L."/>
            <person name="Kruys A."/>
            <person name="Hutchinson M.I."/>
            <person name="Powell A.J."/>
            <person name="Barry K."/>
            <person name="Miller A.N."/>
            <person name="Grigoriev I.V."/>
            <person name="Debuchy R."/>
            <person name="Gladieux P."/>
            <person name="Thoren M.H."/>
            <person name="Johannesson H."/>
        </authorList>
    </citation>
    <scope>NUCLEOTIDE SEQUENCE</scope>
    <source>
        <strain evidence="1">SMH4607-1</strain>
    </source>
</reference>
<organism evidence="1 2">
    <name type="scientific">Lasiosphaeris hirsuta</name>
    <dbReference type="NCBI Taxonomy" id="260670"/>
    <lineage>
        <taxon>Eukaryota</taxon>
        <taxon>Fungi</taxon>
        <taxon>Dikarya</taxon>
        <taxon>Ascomycota</taxon>
        <taxon>Pezizomycotina</taxon>
        <taxon>Sordariomycetes</taxon>
        <taxon>Sordariomycetidae</taxon>
        <taxon>Sordariales</taxon>
        <taxon>Lasiosphaeriaceae</taxon>
        <taxon>Lasiosphaeris</taxon>
    </lineage>
</organism>